<sequence length="988" mass="111284">MPGPSNSPRKRNTSRKPNGPRKQAVWFNLTPAEASGQRDGNLSARRVASEIYTDKLTLTPSQKEQVSLLYAQNSIVDHQFSTRSDIDQSQAAVVLGVHDLHIGSAEDITSRWGMRWSDSGKEGRVGKGRNAECNSTRRVLYQCQCGYDEKVAGSKKRNAPLPFTGCMAHAEITYEVKSQKILRVRGYFEHNDACKNASYSRFPPIPLHSDVFTEALQQLRAGCSLTDIQERNRTLLHARAYPALSADPEIDERYRWLLRSYDTRSLYRQFNRLQGIKVTEPAHLNIHEWLDPTSSQYNQTLRDAIFYYQARQDKGDRFKACVATPEMRDATWKYAHKSQIILDGTFGICDRKVLLFILMGVDEDKKGVPLAFLFFSAPSSNRHTASGYNTEILAELLGQWKKELGERNGEAFNVLVAITDTDLKERGALLIVFPGIWLLICKFHLRQSWQNQRNKALRGNSPLHMLLKRRVALLEDSLVSTNTLLEAQELIQKELRVVTGMKTQDPASATLYDTAITHIQDYLLGYWTTNALWSSWSDFGRNVAASKLNCPFDGVLPTTNHLESFNGVLKRKHLRRWQKGGRRLRLDVLLMLLITKILPAIFCQRKMEREDREWWDSVARRRFQGGEKLVQARKTGTKQKSLKSPSSPLAYLVPDPERDTAAHRLLQHHQLSTPEISSKGTSLTFTCYSSLSVAHEEQATQYQICLRFDGMASCTCPDWTSRGGACKHLRAALIRSDEIRQQWPSLPLVPLPDSLMAAQVLQAQLEQAQVAADTAIQHQPSHHLMQAAAIGVQDMLENASDDVYLPSEHSQHVQNARTPIPDQLDDSDTESVASDASAPPASIDFDVQRFDVAAGAQNAFNSQAVSRTFHDFELALPKLVEWTEYLQYADHLPSPDDHARAKRYNEQILALSKQLERLILAGNRGTTSESGAPTILSGQETSQQGKDGEETKMTVEGKPLTQKRHHAANIIAPSPEKSQKRQKSYGSH</sequence>
<dbReference type="GO" id="GO:0008270">
    <property type="term" value="F:zinc ion binding"/>
    <property type="evidence" value="ECO:0007669"/>
    <property type="project" value="UniProtKB-KW"/>
</dbReference>
<accession>A0AAW0AYP1</accession>
<dbReference type="InterPro" id="IPR007527">
    <property type="entry name" value="Znf_SWIM"/>
</dbReference>
<feature type="region of interest" description="Disordered" evidence="2">
    <location>
        <begin position="808"/>
        <end position="840"/>
    </location>
</feature>
<dbReference type="EMBL" id="JAYKXP010000219">
    <property type="protein sequence ID" value="KAK7018770.1"/>
    <property type="molecule type" value="Genomic_DNA"/>
</dbReference>
<evidence type="ECO:0000256" key="2">
    <source>
        <dbReference type="SAM" id="MobiDB-lite"/>
    </source>
</evidence>
<dbReference type="PROSITE" id="PS50966">
    <property type="entry name" value="ZF_SWIM"/>
    <property type="match status" value="1"/>
</dbReference>
<evidence type="ECO:0000313" key="4">
    <source>
        <dbReference type="EMBL" id="KAK7018770.1"/>
    </source>
</evidence>
<dbReference type="Pfam" id="PF04434">
    <property type="entry name" value="SWIM"/>
    <property type="match status" value="1"/>
</dbReference>
<dbReference type="AlphaFoldDB" id="A0AAW0AYP1"/>
<keyword evidence="1" id="KW-0863">Zinc-finger</keyword>
<feature type="compositionally biased region" description="Low complexity" evidence="2">
    <location>
        <begin position="831"/>
        <end position="840"/>
    </location>
</feature>
<evidence type="ECO:0000256" key="1">
    <source>
        <dbReference type="PROSITE-ProRule" id="PRU00325"/>
    </source>
</evidence>
<organism evidence="4 5">
    <name type="scientific">Paramarasmius palmivorus</name>
    <dbReference type="NCBI Taxonomy" id="297713"/>
    <lineage>
        <taxon>Eukaryota</taxon>
        <taxon>Fungi</taxon>
        <taxon>Dikarya</taxon>
        <taxon>Basidiomycota</taxon>
        <taxon>Agaricomycotina</taxon>
        <taxon>Agaricomycetes</taxon>
        <taxon>Agaricomycetidae</taxon>
        <taxon>Agaricales</taxon>
        <taxon>Marasmiineae</taxon>
        <taxon>Marasmiaceae</taxon>
        <taxon>Paramarasmius</taxon>
    </lineage>
</organism>
<evidence type="ECO:0000259" key="3">
    <source>
        <dbReference type="PROSITE" id="PS50966"/>
    </source>
</evidence>
<gene>
    <name evidence="4" type="ORF">VNI00_018232</name>
</gene>
<proteinExistence type="predicted"/>
<dbReference type="Proteomes" id="UP001383192">
    <property type="component" value="Unassembled WGS sequence"/>
</dbReference>
<protein>
    <recommendedName>
        <fullName evidence="3">SWIM-type domain-containing protein</fullName>
    </recommendedName>
</protein>
<feature type="compositionally biased region" description="Polar residues" evidence="2">
    <location>
        <begin position="924"/>
        <end position="945"/>
    </location>
</feature>
<feature type="compositionally biased region" description="Basic and acidic residues" evidence="2">
    <location>
        <begin position="946"/>
        <end position="955"/>
    </location>
</feature>
<keyword evidence="1" id="KW-0862">Zinc</keyword>
<reference evidence="4 5" key="1">
    <citation type="submission" date="2024-01" db="EMBL/GenBank/DDBJ databases">
        <title>A draft genome for a cacao thread blight-causing isolate of Paramarasmius palmivorus.</title>
        <authorList>
            <person name="Baruah I.K."/>
            <person name="Bukari Y."/>
            <person name="Amoako-Attah I."/>
            <person name="Meinhardt L.W."/>
            <person name="Bailey B.A."/>
            <person name="Cohen S.P."/>
        </authorList>
    </citation>
    <scope>NUCLEOTIDE SEQUENCE [LARGE SCALE GENOMIC DNA]</scope>
    <source>
        <strain evidence="4 5">GH-12</strain>
    </source>
</reference>
<keyword evidence="5" id="KW-1185">Reference proteome</keyword>
<feature type="domain" description="SWIM-type" evidence="3">
    <location>
        <begin position="702"/>
        <end position="737"/>
    </location>
</feature>
<comment type="caution">
    <text evidence="4">The sequence shown here is derived from an EMBL/GenBank/DDBJ whole genome shotgun (WGS) entry which is preliminary data.</text>
</comment>
<evidence type="ECO:0000313" key="5">
    <source>
        <dbReference type="Proteomes" id="UP001383192"/>
    </source>
</evidence>
<keyword evidence="1" id="KW-0479">Metal-binding</keyword>
<name>A0AAW0AYP1_9AGAR</name>
<feature type="region of interest" description="Disordered" evidence="2">
    <location>
        <begin position="924"/>
        <end position="988"/>
    </location>
</feature>
<feature type="region of interest" description="Disordered" evidence="2">
    <location>
        <begin position="1"/>
        <end position="23"/>
    </location>
</feature>